<keyword evidence="6" id="KW-0408">Iron</keyword>
<keyword evidence="8" id="KW-0472">Membrane</keyword>
<proteinExistence type="inferred from homology"/>
<dbReference type="GO" id="GO:0005789">
    <property type="term" value="C:endoplasmic reticulum membrane"/>
    <property type="evidence" value="ECO:0007669"/>
    <property type="project" value="UniProtKB-SubCell"/>
</dbReference>
<dbReference type="GO" id="GO:0016705">
    <property type="term" value="F:oxidoreductase activity, acting on paired donors, with incorporation or reduction of molecular oxygen"/>
    <property type="evidence" value="ECO:0007669"/>
    <property type="project" value="InterPro"/>
</dbReference>
<keyword evidence="7" id="KW-0560">Oxidoreductase</keyword>
<comment type="cofactor">
    <cofactor evidence="1">
        <name>heme</name>
        <dbReference type="ChEBI" id="CHEBI:30413"/>
    </cofactor>
</comment>
<evidence type="ECO:0000313" key="10">
    <source>
        <dbReference type="Proteomes" id="UP000886998"/>
    </source>
</evidence>
<dbReference type="GO" id="GO:0005506">
    <property type="term" value="F:iron ion binding"/>
    <property type="evidence" value="ECO:0007669"/>
    <property type="project" value="InterPro"/>
</dbReference>
<organism evidence="9 10">
    <name type="scientific">Trichonephila inaurata madagascariensis</name>
    <dbReference type="NCBI Taxonomy" id="2747483"/>
    <lineage>
        <taxon>Eukaryota</taxon>
        <taxon>Metazoa</taxon>
        <taxon>Ecdysozoa</taxon>
        <taxon>Arthropoda</taxon>
        <taxon>Chelicerata</taxon>
        <taxon>Arachnida</taxon>
        <taxon>Araneae</taxon>
        <taxon>Araneomorphae</taxon>
        <taxon>Entelegynae</taxon>
        <taxon>Araneoidea</taxon>
        <taxon>Nephilidae</taxon>
        <taxon>Trichonephila</taxon>
        <taxon>Trichonephila inaurata</taxon>
    </lineage>
</organism>
<dbReference type="AlphaFoldDB" id="A0A8X6XPY6"/>
<evidence type="ECO:0000256" key="1">
    <source>
        <dbReference type="ARBA" id="ARBA00001971"/>
    </source>
</evidence>
<dbReference type="InterPro" id="IPR050196">
    <property type="entry name" value="Cytochrome_P450_Monoox"/>
</dbReference>
<dbReference type="GO" id="GO:0004497">
    <property type="term" value="F:monooxygenase activity"/>
    <property type="evidence" value="ECO:0007669"/>
    <property type="project" value="UniProtKB-KW"/>
</dbReference>
<evidence type="ECO:0008006" key="11">
    <source>
        <dbReference type="Google" id="ProtNLM"/>
    </source>
</evidence>
<dbReference type="OrthoDB" id="6433036at2759"/>
<name>A0A8X6XPY6_9ARAC</name>
<evidence type="ECO:0000313" key="9">
    <source>
        <dbReference type="EMBL" id="GFY57156.1"/>
    </source>
</evidence>
<reference evidence="9" key="1">
    <citation type="submission" date="2020-08" db="EMBL/GenBank/DDBJ databases">
        <title>Multicomponent nature underlies the extraordinary mechanical properties of spider dragline silk.</title>
        <authorList>
            <person name="Kono N."/>
            <person name="Nakamura H."/>
            <person name="Mori M."/>
            <person name="Yoshida Y."/>
            <person name="Ohtoshi R."/>
            <person name="Malay A.D."/>
            <person name="Moran D.A.P."/>
            <person name="Tomita M."/>
            <person name="Numata K."/>
            <person name="Arakawa K."/>
        </authorList>
    </citation>
    <scope>NUCLEOTIDE SEQUENCE</scope>
</reference>
<dbReference type="InterPro" id="IPR036396">
    <property type="entry name" value="Cyt_P450_sf"/>
</dbReference>
<dbReference type="GO" id="GO:0020037">
    <property type="term" value="F:heme binding"/>
    <property type="evidence" value="ECO:0007669"/>
    <property type="project" value="InterPro"/>
</dbReference>
<keyword evidence="4" id="KW-0479">Metal-binding</keyword>
<comment type="similarity">
    <text evidence="3">Belongs to the cytochrome P450 family.</text>
</comment>
<dbReference type="Proteomes" id="UP000886998">
    <property type="component" value="Unassembled WGS sequence"/>
</dbReference>
<keyword evidence="10" id="KW-1185">Reference proteome</keyword>
<dbReference type="EMBL" id="BMAV01011364">
    <property type="protein sequence ID" value="GFY57156.1"/>
    <property type="molecule type" value="Genomic_DNA"/>
</dbReference>
<keyword evidence="5" id="KW-0256">Endoplasmic reticulum</keyword>
<accession>A0A8X6XPY6</accession>
<evidence type="ECO:0000256" key="3">
    <source>
        <dbReference type="ARBA" id="ARBA00010617"/>
    </source>
</evidence>
<comment type="subcellular location">
    <subcellularLocation>
        <location evidence="2">Endoplasmic reticulum membrane</location>
    </subcellularLocation>
</comment>
<evidence type="ECO:0000256" key="6">
    <source>
        <dbReference type="ARBA" id="ARBA00023004"/>
    </source>
</evidence>
<sequence length="77" mass="8854">GYETVSVTITWALYLIGLHPDIQERIHEELDRIFGSDVDRYVTEEDLNDLRYLDCVIKVRNASASTVERGKKGLFLP</sequence>
<feature type="non-terminal residue" evidence="9">
    <location>
        <position position="1"/>
    </location>
</feature>
<evidence type="ECO:0000256" key="7">
    <source>
        <dbReference type="ARBA" id="ARBA00023033"/>
    </source>
</evidence>
<gene>
    <name evidence="9" type="ORF">TNIN_273591</name>
</gene>
<keyword evidence="4" id="KW-0349">Heme</keyword>
<protein>
    <recommendedName>
        <fullName evidence="11">Cytochrome P450</fullName>
    </recommendedName>
</protein>
<evidence type="ECO:0000256" key="5">
    <source>
        <dbReference type="ARBA" id="ARBA00022824"/>
    </source>
</evidence>
<dbReference type="Gene3D" id="1.10.630.10">
    <property type="entry name" value="Cytochrome P450"/>
    <property type="match status" value="1"/>
</dbReference>
<dbReference type="PANTHER" id="PTHR24291:SF189">
    <property type="entry name" value="CYTOCHROME P450 4C3-RELATED"/>
    <property type="match status" value="1"/>
</dbReference>
<comment type="caution">
    <text evidence="9">The sequence shown here is derived from an EMBL/GenBank/DDBJ whole genome shotgun (WGS) entry which is preliminary data.</text>
</comment>
<dbReference type="InterPro" id="IPR001128">
    <property type="entry name" value="Cyt_P450"/>
</dbReference>
<dbReference type="PANTHER" id="PTHR24291">
    <property type="entry name" value="CYTOCHROME P450 FAMILY 4"/>
    <property type="match status" value="1"/>
</dbReference>
<dbReference type="SUPFAM" id="SSF48264">
    <property type="entry name" value="Cytochrome P450"/>
    <property type="match status" value="1"/>
</dbReference>
<dbReference type="Pfam" id="PF00067">
    <property type="entry name" value="p450"/>
    <property type="match status" value="1"/>
</dbReference>
<evidence type="ECO:0000256" key="2">
    <source>
        <dbReference type="ARBA" id="ARBA00004586"/>
    </source>
</evidence>
<evidence type="ECO:0000256" key="8">
    <source>
        <dbReference type="ARBA" id="ARBA00023136"/>
    </source>
</evidence>
<keyword evidence="7" id="KW-0503">Monooxygenase</keyword>
<evidence type="ECO:0000256" key="4">
    <source>
        <dbReference type="ARBA" id="ARBA00022617"/>
    </source>
</evidence>